<protein>
    <submittedName>
        <fullName evidence="1">Uncharacterized protein</fullName>
    </submittedName>
</protein>
<evidence type="ECO:0000313" key="2">
    <source>
        <dbReference type="Proteomes" id="UP001152795"/>
    </source>
</evidence>
<dbReference type="InterPro" id="IPR021109">
    <property type="entry name" value="Peptidase_aspartic_dom_sf"/>
</dbReference>
<accession>A0A7D9IJ45</accession>
<dbReference type="InterPro" id="IPR043502">
    <property type="entry name" value="DNA/RNA_pol_sf"/>
</dbReference>
<dbReference type="SUPFAM" id="SSF50630">
    <property type="entry name" value="Acid proteases"/>
    <property type="match status" value="1"/>
</dbReference>
<dbReference type="PANTHER" id="PTHR37984">
    <property type="entry name" value="PROTEIN CBG26694"/>
    <property type="match status" value="1"/>
</dbReference>
<dbReference type="InterPro" id="IPR050951">
    <property type="entry name" value="Retrovirus_Pol_polyprotein"/>
</dbReference>
<gene>
    <name evidence="1" type="ORF">PACLA_8A022188</name>
</gene>
<dbReference type="SUPFAM" id="SSF56672">
    <property type="entry name" value="DNA/RNA polymerases"/>
    <property type="match status" value="1"/>
</dbReference>
<proteinExistence type="predicted"/>
<feature type="non-terminal residue" evidence="1">
    <location>
        <position position="1"/>
    </location>
</feature>
<dbReference type="InterPro" id="IPR043128">
    <property type="entry name" value="Rev_trsase/Diguanyl_cyclase"/>
</dbReference>
<dbReference type="Proteomes" id="UP001152795">
    <property type="component" value="Unassembled WGS sequence"/>
</dbReference>
<organism evidence="1 2">
    <name type="scientific">Paramuricea clavata</name>
    <name type="common">Red gorgonian</name>
    <name type="synonym">Violescent sea-whip</name>
    <dbReference type="NCBI Taxonomy" id="317549"/>
    <lineage>
        <taxon>Eukaryota</taxon>
        <taxon>Metazoa</taxon>
        <taxon>Cnidaria</taxon>
        <taxon>Anthozoa</taxon>
        <taxon>Octocorallia</taxon>
        <taxon>Malacalcyonacea</taxon>
        <taxon>Plexauridae</taxon>
        <taxon>Paramuricea</taxon>
    </lineage>
</organism>
<evidence type="ECO:0000313" key="1">
    <source>
        <dbReference type="EMBL" id="CAB4011657.1"/>
    </source>
</evidence>
<dbReference type="EMBL" id="CACRXK020007223">
    <property type="protein sequence ID" value="CAB4011657.1"/>
    <property type="molecule type" value="Genomic_DNA"/>
</dbReference>
<dbReference type="OrthoDB" id="5968803at2759"/>
<dbReference type="PANTHER" id="PTHR37984:SF9">
    <property type="entry name" value="INTEGRASE CATALYTIC DOMAIN-CONTAINING PROTEIN"/>
    <property type="match status" value="1"/>
</dbReference>
<reference evidence="1" key="1">
    <citation type="submission" date="2020-04" db="EMBL/GenBank/DDBJ databases">
        <authorList>
            <person name="Alioto T."/>
            <person name="Alioto T."/>
            <person name="Gomez Garrido J."/>
        </authorList>
    </citation>
    <scope>NUCLEOTIDE SEQUENCE</scope>
    <source>
        <strain evidence="1">A484AB</strain>
    </source>
</reference>
<dbReference type="Gene3D" id="3.10.10.10">
    <property type="entry name" value="HIV Type 1 Reverse Transcriptase, subunit A, domain 1"/>
    <property type="match status" value="1"/>
</dbReference>
<sequence>PSSDKIRWGKWPKQGDLWPKWIRRFERYRIASGLNNKSDAEQVSTLLYAMGECADDILKTLQIDEDKASYEEVKSALENHFSDRRNVLVERARFNRRVQRTGEPVDTFIQDLYKIAADCEYGTLKNELIRDRIIVGVVDDSLSDRLQSKPKLTLQEAVQIARQAEERKHNRDVVRGDATKVPIHHLRNQGINVIGVAMRGTTVKFVQQVNEVKSLGEDQVLFLGEINGESNDSWTVQIGVNGHNTKFKLDTGASVCVLSDSVPWLEGSTLEKPQQTLRGPGGSKLKVMGTFMATMKYRQSKVQELVYVIRNQPCSLLSKKVCVQLGLVKLNDDCSKVEAELQSMLKQNVISPVTVPTEWCSGMVCVPKPNGKVRICVDLTQLNKAVKREIHPMPSVDESLSKLGQGKVFSKLDANSCHLASAQLLRYFKGLCLDAGLTLNEKYKTTAIA</sequence>
<feature type="non-terminal residue" evidence="1">
    <location>
        <position position="449"/>
    </location>
</feature>
<dbReference type="Gene3D" id="2.40.70.10">
    <property type="entry name" value="Acid Proteases"/>
    <property type="match status" value="1"/>
</dbReference>
<dbReference type="AlphaFoldDB" id="A0A7D9IJ45"/>
<name>A0A7D9IJ45_PARCT</name>
<dbReference type="Gene3D" id="3.30.70.270">
    <property type="match status" value="1"/>
</dbReference>
<comment type="caution">
    <text evidence="1">The sequence shown here is derived from an EMBL/GenBank/DDBJ whole genome shotgun (WGS) entry which is preliminary data.</text>
</comment>
<keyword evidence="2" id="KW-1185">Reference proteome</keyword>